<evidence type="ECO:0000313" key="2">
    <source>
        <dbReference type="WBParaSite" id="Minc3s01259g22185"/>
    </source>
</evidence>
<name>A0A914M419_MELIC</name>
<dbReference type="AlphaFoldDB" id="A0A914M419"/>
<proteinExistence type="predicted"/>
<reference evidence="2" key="1">
    <citation type="submission" date="2022-11" db="UniProtKB">
        <authorList>
            <consortium name="WormBaseParasite"/>
        </authorList>
    </citation>
    <scope>IDENTIFICATION</scope>
</reference>
<sequence length="104" mass="12165">MISIPCHYGHHHSHTIHLQQQNLLQQQVQLLSLGLHLHLHLHHQHRHPLPHSPIFSLTEQLQLSHTSAVHLQILVSQQKEFMEQAIFLLHLLLLLNFLHNESSL</sequence>
<protein>
    <submittedName>
        <fullName evidence="2">Candidate secreted effector</fullName>
    </submittedName>
</protein>
<dbReference type="WBParaSite" id="Minc3s01259g22185">
    <property type="protein sequence ID" value="Minc3s01259g22185"/>
    <property type="gene ID" value="Minc3s01259g22185"/>
</dbReference>
<dbReference type="Proteomes" id="UP000887563">
    <property type="component" value="Unplaced"/>
</dbReference>
<organism evidence="1 2">
    <name type="scientific">Meloidogyne incognita</name>
    <name type="common">Southern root-knot nematode worm</name>
    <name type="synonym">Oxyuris incognita</name>
    <dbReference type="NCBI Taxonomy" id="6306"/>
    <lineage>
        <taxon>Eukaryota</taxon>
        <taxon>Metazoa</taxon>
        <taxon>Ecdysozoa</taxon>
        <taxon>Nematoda</taxon>
        <taxon>Chromadorea</taxon>
        <taxon>Rhabditida</taxon>
        <taxon>Tylenchina</taxon>
        <taxon>Tylenchomorpha</taxon>
        <taxon>Tylenchoidea</taxon>
        <taxon>Meloidogynidae</taxon>
        <taxon>Meloidogyninae</taxon>
        <taxon>Meloidogyne</taxon>
        <taxon>Meloidogyne incognita group</taxon>
    </lineage>
</organism>
<keyword evidence="1" id="KW-1185">Reference proteome</keyword>
<evidence type="ECO:0000313" key="1">
    <source>
        <dbReference type="Proteomes" id="UP000887563"/>
    </source>
</evidence>
<accession>A0A914M419</accession>